<dbReference type="RefSeq" id="WP_100513708.1">
    <property type="nucleotide sequence ID" value="NZ_JAFEJQ010000009.1"/>
</dbReference>
<dbReference type="EMBL" id="PEBK01000012">
    <property type="protein sequence ID" value="PJM74473.1"/>
    <property type="molecule type" value="Genomic_DNA"/>
</dbReference>
<keyword evidence="5" id="KW-1185">Reference proteome</keyword>
<dbReference type="AlphaFoldDB" id="A0A2M9HCD4"/>
<gene>
    <name evidence="4" type="primary">deoC</name>
    <name evidence="4" type="ORF">CSQ87_09830</name>
</gene>
<dbReference type="GO" id="GO:0005737">
    <property type="term" value="C:cytoplasm"/>
    <property type="evidence" value="ECO:0007669"/>
    <property type="project" value="InterPro"/>
</dbReference>
<keyword evidence="1" id="KW-0963">Cytoplasm</keyword>
<dbReference type="SUPFAM" id="SSF51569">
    <property type="entry name" value="Aldolase"/>
    <property type="match status" value="1"/>
</dbReference>
<dbReference type="OrthoDB" id="9778711at2"/>
<evidence type="ECO:0000256" key="2">
    <source>
        <dbReference type="ARBA" id="ARBA00023270"/>
    </source>
</evidence>
<dbReference type="CDD" id="cd00959">
    <property type="entry name" value="DeoC"/>
    <property type="match status" value="1"/>
</dbReference>
<dbReference type="InterPro" id="IPR002915">
    <property type="entry name" value="DeoC/FbaB/LacD_aldolase"/>
</dbReference>
<dbReference type="NCBIfam" id="TIGR00126">
    <property type="entry name" value="deoC"/>
    <property type="match status" value="1"/>
</dbReference>
<sequence>MIDFNDKKQIAKAIQYTNVNPNLTREQVIKHVETCAEYGFDAAMIAPCYCDLAAEILKGTDVSVATTLNFPQANDTLPMKIAALRELAKTGAQEFDFPPNPGLLIGGEVDKYAEELNTIVRIAHEEGLRCKAMLEFGFLTDDLKKKASEIAVASGIDWIKNSSGWGVGGCAATVDDVKILAAAANDVTRVKVSGKVNSLEKMKALFEAGAELVGTSSATQIVDGLVGDENAY</sequence>
<organism evidence="4 5">
    <name type="scientific">Bifidobacterium simiarum</name>
    <dbReference type="NCBI Taxonomy" id="2045441"/>
    <lineage>
        <taxon>Bacteria</taxon>
        <taxon>Bacillati</taxon>
        <taxon>Actinomycetota</taxon>
        <taxon>Actinomycetes</taxon>
        <taxon>Bifidobacteriales</taxon>
        <taxon>Bifidobacteriaceae</taxon>
        <taxon>Bifidobacterium</taxon>
    </lineage>
</organism>
<accession>A0A2M9HCD4</accession>
<dbReference type="GO" id="GO:0004139">
    <property type="term" value="F:deoxyribose-phosphate aldolase activity"/>
    <property type="evidence" value="ECO:0007669"/>
    <property type="project" value="UniProtKB-UniRule"/>
</dbReference>
<dbReference type="GO" id="GO:0016052">
    <property type="term" value="P:carbohydrate catabolic process"/>
    <property type="evidence" value="ECO:0007669"/>
    <property type="project" value="TreeGrafter"/>
</dbReference>
<dbReference type="PANTHER" id="PTHR10889">
    <property type="entry name" value="DEOXYRIBOSE-PHOSPHATE ALDOLASE"/>
    <property type="match status" value="1"/>
</dbReference>
<dbReference type="SMART" id="SM01133">
    <property type="entry name" value="DeoC"/>
    <property type="match status" value="1"/>
</dbReference>
<evidence type="ECO:0000313" key="5">
    <source>
        <dbReference type="Proteomes" id="UP000231451"/>
    </source>
</evidence>
<evidence type="ECO:0000256" key="1">
    <source>
        <dbReference type="ARBA" id="ARBA00022490"/>
    </source>
</evidence>
<evidence type="ECO:0000256" key="3">
    <source>
        <dbReference type="NCBIfam" id="TIGR00126"/>
    </source>
</evidence>
<keyword evidence="2" id="KW-0704">Schiff base</keyword>
<dbReference type="GO" id="GO:0009264">
    <property type="term" value="P:deoxyribonucleotide catabolic process"/>
    <property type="evidence" value="ECO:0007669"/>
    <property type="project" value="UniProtKB-UniRule"/>
</dbReference>
<dbReference type="PIRSF" id="PIRSF001357">
    <property type="entry name" value="DeoC"/>
    <property type="match status" value="1"/>
</dbReference>
<name>A0A2M9HCD4_9BIFI</name>
<dbReference type="EC" id="4.1.2.4" evidence="3"/>
<proteinExistence type="predicted"/>
<evidence type="ECO:0000313" key="4">
    <source>
        <dbReference type="EMBL" id="PJM74473.1"/>
    </source>
</evidence>
<dbReference type="InterPro" id="IPR011343">
    <property type="entry name" value="DeoC"/>
</dbReference>
<protein>
    <recommendedName>
        <fullName evidence="3">Deoxyribose-phosphate aldolase</fullName>
        <ecNumber evidence="3">4.1.2.4</ecNumber>
    </recommendedName>
</protein>
<dbReference type="Gene3D" id="3.20.20.70">
    <property type="entry name" value="Aldolase class I"/>
    <property type="match status" value="1"/>
</dbReference>
<reference evidence="4 5" key="1">
    <citation type="submission" date="2017-10" db="EMBL/GenBank/DDBJ databases">
        <title>Draft genome sequences of strains TRE 1, TRE 9, TRE H and TRI 7, isolated from tamarins, belonging to four potential novel Bifidobacterium species.</title>
        <authorList>
            <person name="Mattarelli P."/>
            <person name="Modesto M."/>
            <person name="Puglisi E."/>
            <person name="Morelli L."/>
            <person name="Spezio C."/>
            <person name="Bonetti A."/>
            <person name="Sandri C."/>
        </authorList>
    </citation>
    <scope>NUCLEOTIDE SEQUENCE [LARGE SCALE GENOMIC DNA]</scope>
    <source>
        <strain evidence="5">TRI7</strain>
    </source>
</reference>
<dbReference type="PANTHER" id="PTHR10889:SF1">
    <property type="entry name" value="DEOXYRIBOSE-PHOSPHATE ALDOLASE"/>
    <property type="match status" value="1"/>
</dbReference>
<dbReference type="InterPro" id="IPR013785">
    <property type="entry name" value="Aldolase_TIM"/>
</dbReference>
<comment type="caution">
    <text evidence="4">The sequence shown here is derived from an EMBL/GenBank/DDBJ whole genome shotgun (WGS) entry which is preliminary data.</text>
</comment>
<dbReference type="Proteomes" id="UP000231451">
    <property type="component" value="Unassembled WGS sequence"/>
</dbReference>